<evidence type="ECO:0000256" key="1">
    <source>
        <dbReference type="SAM" id="MobiDB-lite"/>
    </source>
</evidence>
<evidence type="ECO:0000313" key="2">
    <source>
        <dbReference type="Proteomes" id="UP000492821"/>
    </source>
</evidence>
<accession>A0A7E4V4M1</accession>
<dbReference type="Proteomes" id="UP000492821">
    <property type="component" value="Unassembled WGS sequence"/>
</dbReference>
<feature type="region of interest" description="Disordered" evidence="1">
    <location>
        <begin position="183"/>
        <end position="203"/>
    </location>
</feature>
<keyword evidence="2" id="KW-1185">Reference proteome</keyword>
<protein>
    <submittedName>
        <fullName evidence="3">F-box domain-containing protein</fullName>
    </submittedName>
</protein>
<dbReference type="WBParaSite" id="Pan_g16211.t1">
    <property type="protein sequence ID" value="Pan_g16211.t1"/>
    <property type="gene ID" value="Pan_g16211"/>
</dbReference>
<reference evidence="2" key="1">
    <citation type="journal article" date="2013" name="Genetics">
        <title>The draft genome and transcriptome of Panagrellus redivivus are shaped by the harsh demands of a free-living lifestyle.</title>
        <authorList>
            <person name="Srinivasan J."/>
            <person name="Dillman A.R."/>
            <person name="Macchietto M.G."/>
            <person name="Heikkinen L."/>
            <person name="Lakso M."/>
            <person name="Fracchia K.M."/>
            <person name="Antoshechkin I."/>
            <person name="Mortazavi A."/>
            <person name="Wong G."/>
            <person name="Sternberg P.W."/>
        </authorList>
    </citation>
    <scope>NUCLEOTIDE SEQUENCE [LARGE SCALE GENOMIC DNA]</scope>
    <source>
        <strain evidence="2">MT8872</strain>
    </source>
</reference>
<proteinExistence type="predicted"/>
<evidence type="ECO:0000313" key="3">
    <source>
        <dbReference type="WBParaSite" id="Pan_g16211.t1"/>
    </source>
</evidence>
<dbReference type="AlphaFoldDB" id="A0A7E4V4M1"/>
<organism evidence="2 3">
    <name type="scientific">Panagrellus redivivus</name>
    <name type="common">Microworm</name>
    <dbReference type="NCBI Taxonomy" id="6233"/>
    <lineage>
        <taxon>Eukaryota</taxon>
        <taxon>Metazoa</taxon>
        <taxon>Ecdysozoa</taxon>
        <taxon>Nematoda</taxon>
        <taxon>Chromadorea</taxon>
        <taxon>Rhabditida</taxon>
        <taxon>Tylenchina</taxon>
        <taxon>Panagrolaimomorpha</taxon>
        <taxon>Panagrolaimoidea</taxon>
        <taxon>Panagrolaimidae</taxon>
        <taxon>Panagrellus</taxon>
    </lineage>
</organism>
<name>A0A7E4V4M1_PANRE</name>
<reference evidence="3" key="2">
    <citation type="submission" date="2020-10" db="UniProtKB">
        <authorList>
            <consortium name="WormBaseParasite"/>
        </authorList>
    </citation>
    <scope>IDENTIFICATION</scope>
</reference>
<sequence length="535" mass="61106">MSTTSSFSLPEDVTFNFVVKKEPLDDFGFPNTFPKVKRFVAKVNFWTPMTAEVLHRLSAIIKCFTDLEIAKIIINSDHCWRSHGFNEIVKFHEWLRDTNFSVPVNVNVSENVDISYLSENPQSMYDKLKSFGYKDDGSMNLCNTGFVIEKEYGNVKLIHHISHYDSFVCRLKVCKLFFFHSSTPSTSASTPPHPSPSTATMTTNPQLKNHLIRELIDTTRLKSDGDATVPLALTGKEPFSVFTYLIKARAHAHSLRGDIVIKCSSPNTSLLVPLGLKTEASRCLVFRFVRDLIVDSPLPKGLHFEKITNLTVRRYAKPLTSVRIPWTDIEILKVSDIPDTSSGSFFKDYINTSLPNLRKLEIGLTLKRCIKLMRMNPPVPLPEDVTFLINVRKDPTDFGFANTYPSVKHFEATVQVWTDLTAELLEPLSTIIKCFTGIETAKLVLSHDHHSGRKEFEKVCNFHEWLRNTKFSVPVEIEFTEKFDLAYNFDVTSLYTQLKSIGFEEDDFVFHLIVKKDLGNTKLVHRIEHYDSFSD</sequence>